<dbReference type="GO" id="GO:0016787">
    <property type="term" value="F:hydrolase activity"/>
    <property type="evidence" value="ECO:0007669"/>
    <property type="project" value="UniProtKB-KW"/>
</dbReference>
<keyword evidence="2" id="KW-0378">Hydrolase</keyword>
<protein>
    <submittedName>
        <fullName evidence="2">Phosphohydrolase</fullName>
    </submittedName>
</protein>
<dbReference type="CDD" id="cd00077">
    <property type="entry name" value="HDc"/>
    <property type="match status" value="1"/>
</dbReference>
<organism evidence="2 3">
    <name type="scientific">candidate division LCP-89 bacterium B3_LCP</name>
    <dbReference type="NCBI Taxonomy" id="2012998"/>
    <lineage>
        <taxon>Bacteria</taxon>
        <taxon>Pseudomonadati</taxon>
        <taxon>Bacteria division LCP-89</taxon>
    </lineage>
</organism>
<evidence type="ECO:0000313" key="3">
    <source>
        <dbReference type="Proteomes" id="UP000319619"/>
    </source>
</evidence>
<dbReference type="SUPFAM" id="SSF109604">
    <property type="entry name" value="HD-domain/PDEase-like"/>
    <property type="match status" value="1"/>
</dbReference>
<dbReference type="Pfam" id="PF01966">
    <property type="entry name" value="HD"/>
    <property type="match status" value="1"/>
</dbReference>
<dbReference type="PROSITE" id="PS51831">
    <property type="entry name" value="HD"/>
    <property type="match status" value="1"/>
</dbReference>
<accession>A0A532UYR0</accession>
<evidence type="ECO:0000259" key="1">
    <source>
        <dbReference type="PROSITE" id="PS51831"/>
    </source>
</evidence>
<comment type="caution">
    <text evidence="2">The sequence shown here is derived from an EMBL/GenBank/DDBJ whole genome shotgun (WGS) entry which is preliminary data.</text>
</comment>
<dbReference type="Gene3D" id="1.10.3210.10">
    <property type="entry name" value="Hypothetical protein af1432"/>
    <property type="match status" value="1"/>
</dbReference>
<dbReference type="InterPro" id="IPR003607">
    <property type="entry name" value="HD/PDEase_dom"/>
</dbReference>
<name>A0A532UYR0_UNCL8</name>
<dbReference type="PANTHER" id="PTHR40517">
    <property type="entry name" value="METAL-DEPENDENT PHOSPHOHYDROLASE, HD SUPERFAMILY-RELATED"/>
    <property type="match status" value="1"/>
</dbReference>
<reference evidence="2 3" key="1">
    <citation type="submission" date="2017-06" db="EMBL/GenBank/DDBJ databases">
        <title>Novel microbial phyla capable of carbon fixation and sulfur reduction in deep-sea sediments.</title>
        <authorList>
            <person name="Huang J."/>
            <person name="Baker B."/>
            <person name="Wang Y."/>
        </authorList>
    </citation>
    <scope>NUCLEOTIDE SEQUENCE [LARGE SCALE GENOMIC DNA]</scope>
    <source>
        <strain evidence="2">B3_LCP</strain>
    </source>
</reference>
<dbReference type="PANTHER" id="PTHR40517:SF1">
    <property type="entry name" value="METAL-DEPENDENT PHOSPHOHYDROLASE, HD SUPERFAMILY-RELATED"/>
    <property type="match status" value="1"/>
</dbReference>
<dbReference type="InterPro" id="IPR039967">
    <property type="entry name" value="MJ1020-like"/>
</dbReference>
<gene>
    <name evidence="2" type="ORF">CEE37_10185</name>
</gene>
<dbReference type="Proteomes" id="UP000319619">
    <property type="component" value="Unassembled WGS sequence"/>
</dbReference>
<feature type="domain" description="HD" evidence="1">
    <location>
        <begin position="28"/>
        <end position="130"/>
    </location>
</feature>
<dbReference type="InterPro" id="IPR006674">
    <property type="entry name" value="HD_domain"/>
</dbReference>
<proteinExistence type="predicted"/>
<evidence type="ECO:0000313" key="2">
    <source>
        <dbReference type="EMBL" id="TKJ40095.1"/>
    </source>
</evidence>
<dbReference type="EMBL" id="NJBN01000006">
    <property type="protein sequence ID" value="TKJ40095.1"/>
    <property type="molecule type" value="Genomic_DNA"/>
</dbReference>
<sequence>MVQSHPKVKMLMDKANEFLGVIGYTEHGNRHGKVVAKTAGNILESLGDDERIRELTTIAGYLHDIGNVINRDHHAQSGALIAGQILEELEMPFEESIEVIGAIGNHHEEDGTPVSRITAALILADKADVHRSRVRTTRTLKTDIHDRVNYAATKSIVKVDSGNGITLEVKVDNRIASVMEYFEIFMERMLISKKAANFLGREFHLDINGNHLL</sequence>
<dbReference type="AlphaFoldDB" id="A0A532UYR0"/>